<dbReference type="EMBL" id="CATNWA010017743">
    <property type="protein sequence ID" value="CAI9602822.1"/>
    <property type="molecule type" value="Genomic_DNA"/>
</dbReference>
<name>A0ABN9G1N7_9NEOB</name>
<sequence>MIGTSYRGPVQRSVFHTAGTGSQGAVGPFINGHPTLHCHRPAVYMQRPDGK</sequence>
<accession>A0ABN9G1N7</accession>
<gene>
    <name evidence="1" type="ORF">SPARVUS_LOCUS13220003</name>
</gene>
<evidence type="ECO:0008006" key="3">
    <source>
        <dbReference type="Google" id="ProtNLM"/>
    </source>
</evidence>
<keyword evidence="2" id="KW-1185">Reference proteome</keyword>
<evidence type="ECO:0000313" key="2">
    <source>
        <dbReference type="Proteomes" id="UP001162483"/>
    </source>
</evidence>
<protein>
    <recommendedName>
        <fullName evidence="3">DUF4150 domain-containing protein</fullName>
    </recommendedName>
</protein>
<organism evidence="1 2">
    <name type="scientific">Staurois parvus</name>
    <dbReference type="NCBI Taxonomy" id="386267"/>
    <lineage>
        <taxon>Eukaryota</taxon>
        <taxon>Metazoa</taxon>
        <taxon>Chordata</taxon>
        <taxon>Craniata</taxon>
        <taxon>Vertebrata</taxon>
        <taxon>Euteleostomi</taxon>
        <taxon>Amphibia</taxon>
        <taxon>Batrachia</taxon>
        <taxon>Anura</taxon>
        <taxon>Neobatrachia</taxon>
        <taxon>Ranoidea</taxon>
        <taxon>Ranidae</taxon>
        <taxon>Staurois</taxon>
    </lineage>
</organism>
<proteinExistence type="predicted"/>
<reference evidence="1" key="1">
    <citation type="submission" date="2023-05" db="EMBL/GenBank/DDBJ databases">
        <authorList>
            <person name="Stuckert A."/>
        </authorList>
    </citation>
    <scope>NUCLEOTIDE SEQUENCE</scope>
</reference>
<comment type="caution">
    <text evidence="1">The sequence shown here is derived from an EMBL/GenBank/DDBJ whole genome shotgun (WGS) entry which is preliminary data.</text>
</comment>
<dbReference type="Proteomes" id="UP001162483">
    <property type="component" value="Unassembled WGS sequence"/>
</dbReference>
<evidence type="ECO:0000313" key="1">
    <source>
        <dbReference type="EMBL" id="CAI9602822.1"/>
    </source>
</evidence>